<evidence type="ECO:0000259" key="4">
    <source>
        <dbReference type="Pfam" id="PF17954"/>
    </source>
</evidence>
<dbReference type="EMBL" id="JAEHOC010000011">
    <property type="protein sequence ID" value="KAG2437390.1"/>
    <property type="molecule type" value="Genomic_DNA"/>
</dbReference>
<dbReference type="PANTHER" id="PTHR43212:SF3">
    <property type="entry name" value="QUERCETIN 2,3-DIOXYGENASE"/>
    <property type="match status" value="1"/>
</dbReference>
<dbReference type="SUPFAM" id="SSF51182">
    <property type="entry name" value="RmlC-like cupins"/>
    <property type="match status" value="1"/>
</dbReference>
<dbReference type="OrthoDB" id="198735at2759"/>
<dbReference type="Gene3D" id="2.60.120.10">
    <property type="entry name" value="Jelly Rolls"/>
    <property type="match status" value="2"/>
</dbReference>
<dbReference type="Pfam" id="PF17954">
    <property type="entry name" value="Pirin_C_2"/>
    <property type="match status" value="1"/>
</dbReference>
<dbReference type="AlphaFoldDB" id="A0A835TGL4"/>
<dbReference type="PANTHER" id="PTHR43212">
    <property type="entry name" value="QUERCETIN 2,3-DIOXYGENASE"/>
    <property type="match status" value="1"/>
</dbReference>
<sequence length="301" mass="32436">MQFASLSRGTSTHFQSPLLRTDRLRALRTAASSAHAAAQSSAAGAAGPMASITLVPQGGLHVSKPTWWLESRFHFSFADYWDNARMSFGALRVLNDDLVKAKAGFGAHPHRDAEIFSYIVSGELSHADSMGNREALPRGCVQYMSAGTGVMHSEMNDGDETCRFLQIWLTPDRRGHAPQYGSSRYEHADRHNRLLRILGGTGAAPAWPHLHSPHSIALHQDANVIVSESDAGTRFDLSLGPRRQAYLICIEGDMQVNDQKLGTRDGARIVGGGSEAAPAPLSITAGSGGAHFLLVEMARAD</sequence>
<dbReference type="InterPro" id="IPR011051">
    <property type="entry name" value="RmlC_Cupin_sf"/>
</dbReference>
<dbReference type="InterPro" id="IPR014710">
    <property type="entry name" value="RmlC-like_jellyroll"/>
</dbReference>
<name>A0A835TGL4_CHLIN</name>
<dbReference type="CDD" id="cd02910">
    <property type="entry name" value="cupin_Yhhw_N"/>
    <property type="match status" value="1"/>
</dbReference>
<comment type="similarity">
    <text evidence="1 2">Belongs to the pirin family.</text>
</comment>
<protein>
    <submittedName>
        <fullName evidence="5">Uncharacterized protein</fullName>
    </submittedName>
</protein>
<proteinExistence type="inferred from homology"/>
<evidence type="ECO:0000313" key="6">
    <source>
        <dbReference type="Proteomes" id="UP000650467"/>
    </source>
</evidence>
<gene>
    <name evidence="5" type="ORF">HXX76_006042</name>
</gene>
<feature type="domain" description="Pirin N-terminal" evidence="3">
    <location>
        <begin position="67"/>
        <end position="169"/>
    </location>
</feature>
<dbReference type="Pfam" id="PF02678">
    <property type="entry name" value="Pirin"/>
    <property type="match status" value="1"/>
</dbReference>
<organism evidence="5 6">
    <name type="scientific">Chlamydomonas incerta</name>
    <dbReference type="NCBI Taxonomy" id="51695"/>
    <lineage>
        <taxon>Eukaryota</taxon>
        <taxon>Viridiplantae</taxon>
        <taxon>Chlorophyta</taxon>
        <taxon>core chlorophytes</taxon>
        <taxon>Chlorophyceae</taxon>
        <taxon>CS clade</taxon>
        <taxon>Chlamydomonadales</taxon>
        <taxon>Chlamydomonadaceae</taxon>
        <taxon>Chlamydomonas</taxon>
    </lineage>
</organism>
<evidence type="ECO:0000313" key="5">
    <source>
        <dbReference type="EMBL" id="KAG2437390.1"/>
    </source>
</evidence>
<evidence type="ECO:0000256" key="2">
    <source>
        <dbReference type="RuleBase" id="RU003457"/>
    </source>
</evidence>
<keyword evidence="6" id="KW-1185">Reference proteome</keyword>
<evidence type="ECO:0000259" key="3">
    <source>
        <dbReference type="Pfam" id="PF02678"/>
    </source>
</evidence>
<dbReference type="InterPro" id="IPR003829">
    <property type="entry name" value="Pirin_N_dom"/>
</dbReference>
<comment type="caution">
    <text evidence="5">The sequence shown here is derived from an EMBL/GenBank/DDBJ whole genome shotgun (WGS) entry which is preliminary data.</text>
</comment>
<evidence type="ECO:0000256" key="1">
    <source>
        <dbReference type="ARBA" id="ARBA00008416"/>
    </source>
</evidence>
<reference evidence="5" key="1">
    <citation type="journal article" date="2020" name="bioRxiv">
        <title>Comparative genomics of Chlamydomonas.</title>
        <authorList>
            <person name="Craig R.J."/>
            <person name="Hasan A.R."/>
            <person name="Ness R.W."/>
            <person name="Keightley P.D."/>
        </authorList>
    </citation>
    <scope>NUCLEOTIDE SEQUENCE</scope>
    <source>
        <strain evidence="5">SAG 7.73</strain>
    </source>
</reference>
<dbReference type="InterPro" id="IPR012093">
    <property type="entry name" value="Pirin"/>
</dbReference>
<feature type="domain" description="Quercetin 2,3-dioxygenase C-terminal cupin" evidence="4">
    <location>
        <begin position="214"/>
        <end position="296"/>
    </location>
</feature>
<accession>A0A835TGL4</accession>
<dbReference type="InterPro" id="IPR041602">
    <property type="entry name" value="Quercetinase_C"/>
</dbReference>
<dbReference type="Proteomes" id="UP000650467">
    <property type="component" value="Unassembled WGS sequence"/>
</dbReference>